<proteinExistence type="predicted"/>
<dbReference type="EMBL" id="DQ318776">
    <property type="protein sequence ID" value="ABD04143.1"/>
    <property type="molecule type" value="Genomic_DNA"/>
</dbReference>
<reference evidence="1" key="1">
    <citation type="journal article" date="2006" name="Plasmid">
        <title>Comparative analysis of the plasmids from two isolates of 'Candidatus Phytoplasma australiense'.</title>
        <authorList>
            <person name="Liefting L.W."/>
            <person name="Andersen M.T."/>
            <person name="Lough T.J."/>
            <person name="Beever R.E."/>
        </authorList>
    </citation>
    <scope>NUCLEOTIDE SEQUENCE</scope>
    <source>
        <strain evidence="1">NZPh2</strain>
        <plasmid evidence="1">pPAPh2</plasmid>
    </source>
</reference>
<dbReference type="RefSeq" id="WP_012477127.1">
    <property type="nucleotide sequence ID" value="NC_010854.1"/>
</dbReference>
<protein>
    <submittedName>
        <fullName evidence="1">Uncharacterized protein</fullName>
    </submittedName>
</protein>
<organism evidence="1">
    <name type="scientific">Phytoplasma australiense</name>
    <dbReference type="NCBI Taxonomy" id="59748"/>
    <lineage>
        <taxon>Bacteria</taxon>
        <taxon>Bacillati</taxon>
        <taxon>Mycoplasmatota</taxon>
        <taxon>Mollicutes</taxon>
        <taxon>Acholeplasmatales</taxon>
        <taxon>Acholeplasmataceae</taxon>
        <taxon>Candidatus Phytoplasma</taxon>
        <taxon>16SrXII (Stolbur group)</taxon>
    </lineage>
</organism>
<name>Q0QLC6_PHYAS</name>
<accession>Q0QLC6</accession>
<sequence length="154" mass="17657">MHKKRKLILKIWFIFLAIILFLLLLLLGLNLPKLPKFKSKQTKTQTQSQTQLETKNIYDFNYIENLIKLMNKLNNYKGLSLDIPNKQNQKDKLKDLKNKSSEYETDKRSSYDFPLPNLIPEPETVNKLLPLILGAAALGLLATAPQALPLLALL</sequence>
<geneLocation type="plasmid" evidence="1">
    <name>pPAPh2</name>
</geneLocation>
<dbReference type="AlphaFoldDB" id="Q0QLC6"/>
<keyword evidence="1" id="KW-0614">Plasmid</keyword>
<evidence type="ECO:0000313" key="1">
    <source>
        <dbReference type="EMBL" id="ABD04143.1"/>
    </source>
</evidence>